<feature type="transmembrane region" description="Helical" evidence="1">
    <location>
        <begin position="6"/>
        <end position="29"/>
    </location>
</feature>
<gene>
    <name evidence="2" type="ORF">MNQ99_18315</name>
</gene>
<evidence type="ECO:0000313" key="2">
    <source>
        <dbReference type="EMBL" id="UNK47831.1"/>
    </source>
</evidence>
<keyword evidence="1" id="KW-1133">Transmembrane helix</keyword>
<proteinExistence type="predicted"/>
<dbReference type="Pfam" id="PF08592">
    <property type="entry name" value="Anthrone_oxy"/>
    <property type="match status" value="1"/>
</dbReference>
<dbReference type="Proteomes" id="UP000829069">
    <property type="component" value="Plasmid p1"/>
</dbReference>
<feature type="transmembrane region" description="Helical" evidence="1">
    <location>
        <begin position="81"/>
        <end position="103"/>
    </location>
</feature>
<evidence type="ECO:0000313" key="3">
    <source>
        <dbReference type="Proteomes" id="UP000829069"/>
    </source>
</evidence>
<accession>A0ABY3WED9</accession>
<dbReference type="RefSeq" id="WP_241915530.1">
    <property type="nucleotide sequence ID" value="NZ_CP093327.1"/>
</dbReference>
<dbReference type="InterPro" id="IPR013901">
    <property type="entry name" value="Anthrone_oxy"/>
</dbReference>
<reference evidence="2 3" key="1">
    <citation type="submission" date="2022-03" db="EMBL/GenBank/DDBJ databases">
        <title>Isotopic signatures of nitrous oxide derived from detoxification processes.</title>
        <authorList>
            <person name="Behrendt U."/>
            <person name="Buchen C."/>
            <person name="Well R."/>
            <person name="Ulrich A."/>
            <person name="Rohe L."/>
            <person name="Kolb S."/>
            <person name="Schloter M."/>
            <person name="Horn M.A."/>
            <person name="Augustin J."/>
        </authorList>
    </citation>
    <scope>NUCLEOTIDE SEQUENCE [LARGE SCALE GENOMIC DNA]</scope>
    <source>
        <strain evidence="2 3">S4-C24</strain>
        <plasmid evidence="2 3">p1</plasmid>
    </source>
</reference>
<feature type="transmembrane region" description="Helical" evidence="1">
    <location>
        <begin position="49"/>
        <end position="69"/>
    </location>
</feature>
<sequence>MTLSAIAGIGSAIVGGFYVAFAFTVMPALRRRPVSEAGAAMVSINERAVRLPFMVLFFGTALACAGTVARQVLNPVEDSATSILGAACYLTGWLLTMTVNVPLNNRLARSNLGWAEFEKSWNRANLTRAVLSVAGGALLILN</sequence>
<keyword evidence="1" id="KW-0472">Membrane</keyword>
<keyword evidence="3" id="KW-1185">Reference proteome</keyword>
<geneLocation type="plasmid" evidence="2 3">
    <name>p1</name>
</geneLocation>
<dbReference type="EMBL" id="CP093327">
    <property type="protein sequence ID" value="UNK47831.1"/>
    <property type="molecule type" value="Genomic_DNA"/>
</dbReference>
<keyword evidence="2" id="KW-0614">Plasmid</keyword>
<name>A0ABY3WED9_9MICC</name>
<protein>
    <submittedName>
        <fullName evidence="2">DUF1772 domain-containing protein</fullName>
    </submittedName>
</protein>
<keyword evidence="1" id="KW-0812">Transmembrane</keyword>
<organism evidence="2 3">
    <name type="scientific">Arthrobacter sulfonylureivorans</name>
    <dbReference type="NCBI Taxonomy" id="2486855"/>
    <lineage>
        <taxon>Bacteria</taxon>
        <taxon>Bacillati</taxon>
        <taxon>Actinomycetota</taxon>
        <taxon>Actinomycetes</taxon>
        <taxon>Micrococcales</taxon>
        <taxon>Micrococcaceae</taxon>
        <taxon>Arthrobacter</taxon>
    </lineage>
</organism>
<evidence type="ECO:0000256" key="1">
    <source>
        <dbReference type="SAM" id="Phobius"/>
    </source>
</evidence>